<keyword evidence="2" id="KW-1185">Reference proteome</keyword>
<dbReference type="GO" id="GO:0003677">
    <property type="term" value="F:DNA binding"/>
    <property type="evidence" value="ECO:0007669"/>
    <property type="project" value="UniProtKB-KW"/>
</dbReference>
<name>A0A846MZJ3_9PROT</name>
<dbReference type="InterPro" id="IPR038056">
    <property type="entry name" value="YjbR-like_sf"/>
</dbReference>
<comment type="caution">
    <text evidence="1">The sequence shown here is derived from an EMBL/GenBank/DDBJ whole genome shotgun (WGS) entry which is preliminary data.</text>
</comment>
<dbReference type="InterPro" id="IPR058532">
    <property type="entry name" value="YjbR/MT2646/Rv2570-like"/>
</dbReference>
<proteinExistence type="predicted"/>
<sequence length="118" mass="13025">MRYAEIERFCLSLPATSSVVQWGGVHVFKVGGKMFALLSPMEERPQTLAFKVSDDSFHILTQQDGIAPAPYLAKSHWIQLDKLDLMGAKELKAYLTRAHGLIAAGLSKKKRAELGLAL</sequence>
<keyword evidence="1" id="KW-0238">DNA-binding</keyword>
<dbReference type="EMBL" id="JAASRM010000001">
    <property type="protein sequence ID" value="NIK88655.1"/>
    <property type="molecule type" value="Genomic_DNA"/>
</dbReference>
<organism evidence="1 2">
    <name type="scientific">Rhizomicrobium palustre</name>
    <dbReference type="NCBI Taxonomy" id="189966"/>
    <lineage>
        <taxon>Bacteria</taxon>
        <taxon>Pseudomonadati</taxon>
        <taxon>Pseudomonadota</taxon>
        <taxon>Alphaproteobacteria</taxon>
        <taxon>Micropepsales</taxon>
        <taxon>Micropepsaceae</taxon>
        <taxon>Rhizomicrobium</taxon>
    </lineage>
</organism>
<dbReference type="SUPFAM" id="SSF142906">
    <property type="entry name" value="YjbR-like"/>
    <property type="match status" value="1"/>
</dbReference>
<dbReference type="RefSeq" id="WP_167082810.1">
    <property type="nucleotide sequence ID" value="NZ_BAAADC010000001.1"/>
</dbReference>
<protein>
    <submittedName>
        <fullName evidence="1">Putative DNA-binding protein (MmcQ/YjbR family)</fullName>
    </submittedName>
</protein>
<dbReference type="PANTHER" id="PTHR35145">
    <property type="entry name" value="CYTOPLASMIC PROTEIN-RELATED"/>
    <property type="match status" value="1"/>
</dbReference>
<dbReference type="PANTHER" id="PTHR35145:SF1">
    <property type="entry name" value="CYTOPLASMIC PROTEIN"/>
    <property type="match status" value="1"/>
</dbReference>
<dbReference type="Pfam" id="PF04237">
    <property type="entry name" value="YjbR"/>
    <property type="match status" value="1"/>
</dbReference>
<dbReference type="Gene3D" id="3.90.1150.30">
    <property type="match status" value="1"/>
</dbReference>
<dbReference type="AlphaFoldDB" id="A0A846MZJ3"/>
<dbReference type="InterPro" id="IPR007351">
    <property type="entry name" value="YjbR"/>
</dbReference>
<reference evidence="1 2" key="1">
    <citation type="submission" date="2020-03" db="EMBL/GenBank/DDBJ databases">
        <title>Genomic Encyclopedia of Type Strains, Phase IV (KMG-IV): sequencing the most valuable type-strain genomes for metagenomic binning, comparative biology and taxonomic classification.</title>
        <authorList>
            <person name="Goeker M."/>
        </authorList>
    </citation>
    <scope>NUCLEOTIDE SEQUENCE [LARGE SCALE GENOMIC DNA]</scope>
    <source>
        <strain evidence="1 2">DSM 19867</strain>
    </source>
</reference>
<evidence type="ECO:0000313" key="2">
    <source>
        <dbReference type="Proteomes" id="UP000570514"/>
    </source>
</evidence>
<gene>
    <name evidence="1" type="ORF">FHS83_001973</name>
</gene>
<accession>A0A846MZJ3</accession>
<evidence type="ECO:0000313" key="1">
    <source>
        <dbReference type="EMBL" id="NIK88655.1"/>
    </source>
</evidence>
<dbReference type="Proteomes" id="UP000570514">
    <property type="component" value="Unassembled WGS sequence"/>
</dbReference>